<evidence type="ECO:0000256" key="1">
    <source>
        <dbReference type="SAM" id="MobiDB-lite"/>
    </source>
</evidence>
<keyword evidence="3" id="KW-1185">Reference proteome</keyword>
<sequence length="119" mass="13049">MTTRRGSQYSIQSDVGGLRSRNNHTKGKIKGKIPSGTESTQGSAITQRQVREILTISEPDLEPSISNSNRDKSNSEGSNRHVYEPLQPVLHSVEGHILGNVATNPPRRNELLAHSKKSP</sequence>
<dbReference type="AlphaFoldDB" id="A0A9Q3B904"/>
<feature type="region of interest" description="Disordered" evidence="1">
    <location>
        <begin position="99"/>
        <end position="119"/>
    </location>
</feature>
<evidence type="ECO:0000313" key="2">
    <source>
        <dbReference type="EMBL" id="MBW0460813.1"/>
    </source>
</evidence>
<organism evidence="2 3">
    <name type="scientific">Austropuccinia psidii MF-1</name>
    <dbReference type="NCBI Taxonomy" id="1389203"/>
    <lineage>
        <taxon>Eukaryota</taxon>
        <taxon>Fungi</taxon>
        <taxon>Dikarya</taxon>
        <taxon>Basidiomycota</taxon>
        <taxon>Pucciniomycotina</taxon>
        <taxon>Pucciniomycetes</taxon>
        <taxon>Pucciniales</taxon>
        <taxon>Sphaerophragmiaceae</taxon>
        <taxon>Austropuccinia</taxon>
    </lineage>
</organism>
<evidence type="ECO:0000313" key="3">
    <source>
        <dbReference type="Proteomes" id="UP000765509"/>
    </source>
</evidence>
<accession>A0A9Q3B904</accession>
<comment type="caution">
    <text evidence="2">The sequence shown here is derived from an EMBL/GenBank/DDBJ whole genome shotgun (WGS) entry which is preliminary data.</text>
</comment>
<dbReference type="EMBL" id="AVOT02000062">
    <property type="protein sequence ID" value="MBW0460813.1"/>
    <property type="molecule type" value="Genomic_DNA"/>
</dbReference>
<feature type="compositionally biased region" description="Polar residues" evidence="1">
    <location>
        <begin position="1"/>
        <end position="13"/>
    </location>
</feature>
<proteinExistence type="predicted"/>
<protein>
    <submittedName>
        <fullName evidence="2">Uncharacterized protein</fullName>
    </submittedName>
</protein>
<feature type="compositionally biased region" description="Basic residues" evidence="1">
    <location>
        <begin position="21"/>
        <end position="31"/>
    </location>
</feature>
<gene>
    <name evidence="2" type="ORF">O181_000528</name>
</gene>
<reference evidence="2" key="1">
    <citation type="submission" date="2021-03" db="EMBL/GenBank/DDBJ databases">
        <title>Draft genome sequence of rust myrtle Austropuccinia psidii MF-1, a brazilian biotype.</title>
        <authorList>
            <person name="Quecine M.C."/>
            <person name="Pachon D.M.R."/>
            <person name="Bonatelli M.L."/>
            <person name="Correr F.H."/>
            <person name="Franceschini L.M."/>
            <person name="Leite T.F."/>
            <person name="Margarido G.R.A."/>
            <person name="Almeida C.A."/>
            <person name="Ferrarezi J.A."/>
            <person name="Labate C.A."/>
        </authorList>
    </citation>
    <scope>NUCLEOTIDE SEQUENCE</scope>
    <source>
        <strain evidence="2">MF-1</strain>
    </source>
</reference>
<feature type="region of interest" description="Disordered" evidence="1">
    <location>
        <begin position="1"/>
        <end position="84"/>
    </location>
</feature>
<dbReference type="Proteomes" id="UP000765509">
    <property type="component" value="Unassembled WGS sequence"/>
</dbReference>
<name>A0A9Q3B904_9BASI</name>
<feature type="compositionally biased region" description="Basic and acidic residues" evidence="1">
    <location>
        <begin position="69"/>
        <end position="83"/>
    </location>
</feature>
<feature type="compositionally biased region" description="Polar residues" evidence="1">
    <location>
        <begin position="36"/>
        <end position="48"/>
    </location>
</feature>